<evidence type="ECO:0000256" key="1">
    <source>
        <dbReference type="ARBA" id="ARBA00004606"/>
    </source>
</evidence>
<dbReference type="EMBL" id="JAHBAY010000010">
    <property type="protein sequence ID" value="MBT0772036.1"/>
    <property type="molecule type" value="Genomic_DNA"/>
</dbReference>
<keyword evidence="7" id="KW-1185">Reference proteome</keyword>
<keyword evidence="2" id="KW-0328">Glycosyltransferase</keyword>
<evidence type="ECO:0000256" key="2">
    <source>
        <dbReference type="ARBA" id="ARBA00022676"/>
    </source>
</evidence>
<keyword evidence="3" id="KW-0808">Transferase</keyword>
<evidence type="ECO:0000313" key="7">
    <source>
        <dbReference type="Proteomes" id="UP001197247"/>
    </source>
</evidence>
<accession>A0ABS5TLR4</accession>
<evidence type="ECO:0000256" key="4">
    <source>
        <dbReference type="ARBA" id="ARBA00023136"/>
    </source>
</evidence>
<keyword evidence="5" id="KW-0325">Glycoprotein</keyword>
<organism evidence="6 7">
    <name type="scientific">Kineosporia corallincola</name>
    <dbReference type="NCBI Taxonomy" id="2835133"/>
    <lineage>
        <taxon>Bacteria</taxon>
        <taxon>Bacillati</taxon>
        <taxon>Actinomycetota</taxon>
        <taxon>Actinomycetes</taxon>
        <taxon>Kineosporiales</taxon>
        <taxon>Kineosporiaceae</taxon>
        <taxon>Kineosporia</taxon>
    </lineage>
</organism>
<dbReference type="Pfam" id="PF02485">
    <property type="entry name" value="Branch"/>
    <property type="match status" value="2"/>
</dbReference>
<keyword evidence="4" id="KW-0472">Membrane</keyword>
<comment type="subcellular location">
    <subcellularLocation>
        <location evidence="1">Membrane</location>
        <topology evidence="1">Single-pass type II membrane protein</topology>
    </subcellularLocation>
</comment>
<evidence type="ECO:0000256" key="3">
    <source>
        <dbReference type="ARBA" id="ARBA00022679"/>
    </source>
</evidence>
<dbReference type="InterPro" id="IPR003406">
    <property type="entry name" value="Glyco_trans_14"/>
</dbReference>
<dbReference type="Proteomes" id="UP001197247">
    <property type="component" value="Unassembled WGS sequence"/>
</dbReference>
<sequence length="273" mass="29230">MHAFLLLVHTDPALCGLLTGRLAVTGPVFVHVDARADEDPFRKACPQAVFVQNRVRVRWGGWGQTEATLRLIETALTEPEVRRVSLLSGQHYPIVPDARLTPGPLTDRIAALPAPDPARGKPESRFTERFLAAGRPGSASAVLAAGIGRRLPALDPAQALGGRRLFAGSPYFSLTRSTAAQVVAAARTDAALRRYFRAVVSSDEAFFHTVVGNLDGVHLDTRGTTYATWSGGRHPQPLTPGDLEPAAAEGFLYARKFSSADQALLHAAQALAE</sequence>
<dbReference type="RefSeq" id="WP_214158393.1">
    <property type="nucleotide sequence ID" value="NZ_JAHBAY010000010.1"/>
</dbReference>
<evidence type="ECO:0008006" key="8">
    <source>
        <dbReference type="Google" id="ProtNLM"/>
    </source>
</evidence>
<name>A0ABS5TLR4_9ACTN</name>
<reference evidence="6 7" key="1">
    <citation type="submission" date="2021-05" db="EMBL/GenBank/DDBJ databases">
        <title>Kineosporia and Streptomyces sp. nov. two new marine actinobacteria isolated from Coral.</title>
        <authorList>
            <person name="Buangrab K."/>
            <person name="Sutthacheep M."/>
            <person name="Yeemin T."/>
            <person name="Harunari E."/>
            <person name="Igarashi Y."/>
            <person name="Kanchanasin P."/>
            <person name="Tanasupawat S."/>
            <person name="Phongsopitanun W."/>
        </authorList>
    </citation>
    <scope>NUCLEOTIDE SEQUENCE [LARGE SCALE GENOMIC DNA]</scope>
    <source>
        <strain evidence="6 7">J2-2</strain>
    </source>
</reference>
<evidence type="ECO:0000313" key="6">
    <source>
        <dbReference type="EMBL" id="MBT0772036.1"/>
    </source>
</evidence>
<proteinExistence type="predicted"/>
<protein>
    <recommendedName>
        <fullName evidence="8">Core-2/I-Branching enzyme</fullName>
    </recommendedName>
</protein>
<gene>
    <name evidence="6" type="ORF">KIH74_24045</name>
</gene>
<comment type="caution">
    <text evidence="6">The sequence shown here is derived from an EMBL/GenBank/DDBJ whole genome shotgun (WGS) entry which is preliminary data.</text>
</comment>
<evidence type="ECO:0000256" key="5">
    <source>
        <dbReference type="ARBA" id="ARBA00023180"/>
    </source>
</evidence>